<evidence type="ECO:0000313" key="10">
    <source>
        <dbReference type="EMBL" id="MFD1342048.1"/>
    </source>
</evidence>
<dbReference type="CDD" id="cd07185">
    <property type="entry name" value="OmpA_C-like"/>
    <property type="match status" value="1"/>
</dbReference>
<feature type="region of interest" description="Disordered" evidence="8">
    <location>
        <begin position="1"/>
        <end position="21"/>
    </location>
</feature>
<organism evidence="10 11">
    <name type="scientific">Litorisediminicola beolgyonensis</name>
    <dbReference type="NCBI Taxonomy" id="1173614"/>
    <lineage>
        <taxon>Bacteria</taxon>
        <taxon>Pseudomonadati</taxon>
        <taxon>Pseudomonadota</taxon>
        <taxon>Alphaproteobacteria</taxon>
        <taxon>Rhodobacterales</taxon>
        <taxon>Paracoccaceae</taxon>
        <taxon>Litorisediminicola</taxon>
    </lineage>
</organism>
<dbReference type="InterPro" id="IPR050330">
    <property type="entry name" value="Bact_OuterMem_StrucFunc"/>
</dbReference>
<accession>A0ABW3ZH91</accession>
<dbReference type="Pfam" id="PF00691">
    <property type="entry name" value="OmpA"/>
    <property type="match status" value="1"/>
</dbReference>
<keyword evidence="5" id="KW-1133">Transmembrane helix</keyword>
<dbReference type="Proteomes" id="UP001597135">
    <property type="component" value="Unassembled WGS sequence"/>
</dbReference>
<dbReference type="RefSeq" id="WP_386802113.1">
    <property type="nucleotide sequence ID" value="NZ_JBHTMU010000008.1"/>
</dbReference>
<proteinExistence type="inferred from homology"/>
<dbReference type="Gene3D" id="3.30.1330.60">
    <property type="entry name" value="OmpA-like domain"/>
    <property type="match status" value="1"/>
</dbReference>
<evidence type="ECO:0000256" key="3">
    <source>
        <dbReference type="ARBA" id="ARBA00022475"/>
    </source>
</evidence>
<evidence type="ECO:0000259" key="9">
    <source>
        <dbReference type="PROSITE" id="PS51123"/>
    </source>
</evidence>
<dbReference type="Pfam" id="PF13677">
    <property type="entry name" value="MotB_plug"/>
    <property type="match status" value="1"/>
</dbReference>
<evidence type="ECO:0000256" key="1">
    <source>
        <dbReference type="ARBA" id="ARBA00004162"/>
    </source>
</evidence>
<evidence type="ECO:0000256" key="5">
    <source>
        <dbReference type="ARBA" id="ARBA00022989"/>
    </source>
</evidence>
<dbReference type="InterPro" id="IPR025713">
    <property type="entry name" value="MotB-like_N_dom"/>
</dbReference>
<feature type="region of interest" description="Disordered" evidence="8">
    <location>
        <begin position="128"/>
        <end position="147"/>
    </location>
</feature>
<evidence type="ECO:0000313" key="11">
    <source>
        <dbReference type="Proteomes" id="UP001597135"/>
    </source>
</evidence>
<gene>
    <name evidence="10" type="ORF">ACFQ4E_06430</name>
</gene>
<dbReference type="PANTHER" id="PTHR30329:SF21">
    <property type="entry name" value="LIPOPROTEIN YIAD-RELATED"/>
    <property type="match status" value="1"/>
</dbReference>
<evidence type="ECO:0000256" key="7">
    <source>
        <dbReference type="PROSITE-ProRule" id="PRU00473"/>
    </source>
</evidence>
<comment type="similarity">
    <text evidence="2">Belongs to the MotB family.</text>
</comment>
<protein>
    <submittedName>
        <fullName evidence="10">Flagellar motor protein MotB</fullName>
    </submittedName>
</protein>
<feature type="domain" description="OmpA-like" evidence="9">
    <location>
        <begin position="199"/>
        <end position="318"/>
    </location>
</feature>
<dbReference type="InterPro" id="IPR006665">
    <property type="entry name" value="OmpA-like"/>
</dbReference>
<evidence type="ECO:0000256" key="6">
    <source>
        <dbReference type="ARBA" id="ARBA00023136"/>
    </source>
</evidence>
<name>A0ABW3ZH91_9RHOB</name>
<dbReference type="EMBL" id="JBHTMU010000008">
    <property type="protein sequence ID" value="MFD1342048.1"/>
    <property type="molecule type" value="Genomic_DNA"/>
</dbReference>
<feature type="compositionally biased region" description="Basic and acidic residues" evidence="8">
    <location>
        <begin position="9"/>
        <end position="21"/>
    </location>
</feature>
<dbReference type="SUPFAM" id="SSF103088">
    <property type="entry name" value="OmpA-like"/>
    <property type="match status" value="1"/>
</dbReference>
<keyword evidence="10" id="KW-0966">Cell projection</keyword>
<dbReference type="InterPro" id="IPR036737">
    <property type="entry name" value="OmpA-like_sf"/>
</dbReference>
<comment type="subcellular location">
    <subcellularLocation>
        <location evidence="1">Cell membrane</location>
        <topology evidence="1">Single-pass membrane protein</topology>
    </subcellularLocation>
</comment>
<sequence>MSNQPIIIRKSDDEEHHDHHGGGWKVAYADFMTAMMAFFLMLWILNSADDEKLKGLAEYFTPVLSHSSGGGPGLLDGQTLAADGQLVGGSTDPSKPPELPTFGQADPLAVFDSRLRYDESPEIVVEYADEGESAPAETSANADAEGELTDAELERQMAQARREETLDAVEADIEQAIRDSGLADEIIGHLRFERTSEGLEVQIIDNAGSSMFASGSSQIDARTRTVIEAIARSIAPFDQPVMISGHTDAVPFSERSLADNWDLSSDRANATRRVLIAAGLDAGRVARVSGLADMEPLIPENPQAPENRRISVLLAYPEI</sequence>
<reference evidence="11" key="1">
    <citation type="journal article" date="2019" name="Int. J. Syst. Evol. Microbiol.">
        <title>The Global Catalogue of Microorganisms (GCM) 10K type strain sequencing project: providing services to taxonomists for standard genome sequencing and annotation.</title>
        <authorList>
            <consortium name="The Broad Institute Genomics Platform"/>
            <consortium name="The Broad Institute Genome Sequencing Center for Infectious Disease"/>
            <person name="Wu L."/>
            <person name="Ma J."/>
        </authorList>
    </citation>
    <scope>NUCLEOTIDE SEQUENCE [LARGE SCALE GENOMIC DNA]</scope>
    <source>
        <strain evidence="11">CCUG 62953</strain>
    </source>
</reference>
<dbReference type="PROSITE" id="PS51123">
    <property type="entry name" value="OMPA_2"/>
    <property type="match status" value="1"/>
</dbReference>
<keyword evidence="6 7" id="KW-0472">Membrane</keyword>
<evidence type="ECO:0000256" key="4">
    <source>
        <dbReference type="ARBA" id="ARBA00022692"/>
    </source>
</evidence>
<evidence type="ECO:0000256" key="8">
    <source>
        <dbReference type="SAM" id="MobiDB-lite"/>
    </source>
</evidence>
<keyword evidence="3" id="KW-1003">Cell membrane</keyword>
<evidence type="ECO:0000256" key="2">
    <source>
        <dbReference type="ARBA" id="ARBA00008914"/>
    </source>
</evidence>
<keyword evidence="4" id="KW-0812">Transmembrane</keyword>
<dbReference type="PANTHER" id="PTHR30329">
    <property type="entry name" value="STATOR ELEMENT OF FLAGELLAR MOTOR COMPLEX"/>
    <property type="match status" value="1"/>
</dbReference>
<keyword evidence="10" id="KW-0282">Flagellum</keyword>
<keyword evidence="11" id="KW-1185">Reference proteome</keyword>
<comment type="caution">
    <text evidence="10">The sequence shown here is derived from an EMBL/GenBank/DDBJ whole genome shotgun (WGS) entry which is preliminary data.</text>
</comment>
<keyword evidence="10" id="KW-0969">Cilium</keyword>